<reference evidence="2 3" key="1">
    <citation type="submission" date="2014-04" db="EMBL/GenBank/DDBJ databases">
        <title>Genome assembly of Hyalangium minutum DSM 14724.</title>
        <authorList>
            <person name="Sharma G."/>
            <person name="Subramanian S."/>
        </authorList>
    </citation>
    <scope>NUCLEOTIDE SEQUENCE [LARGE SCALE GENOMIC DNA]</scope>
    <source>
        <strain evidence="2 3">DSM 14724</strain>
    </source>
</reference>
<comment type="caution">
    <text evidence="2">The sequence shown here is derived from an EMBL/GenBank/DDBJ whole genome shotgun (WGS) entry which is preliminary data.</text>
</comment>
<evidence type="ECO:0000313" key="2">
    <source>
        <dbReference type="EMBL" id="KFE66538.1"/>
    </source>
</evidence>
<keyword evidence="3" id="KW-1185">Reference proteome</keyword>
<sequence>MALPLEVLHDEQLGQRSLRSLRAFAAGEVLTPFRALATYDRPAQLTLQVSEDEHITLLPSVLTFTNHSCHPNAFFDVEQWQVVALKPIAAGEPITFFYPSTEWTMAEPFDCACGSPHCLRRIAGASQLPEHSLQGQRLNPHITRLLQRASRQR</sequence>
<gene>
    <name evidence="2" type="ORF">DB31_1011</name>
</gene>
<name>A0A085WFS5_9BACT</name>
<dbReference type="RefSeq" id="WP_044192443.1">
    <property type="nucleotide sequence ID" value="NZ_JMCB01000010.1"/>
</dbReference>
<dbReference type="OrthoDB" id="5298787at2"/>
<dbReference type="InterPro" id="IPR046341">
    <property type="entry name" value="SET_dom_sf"/>
</dbReference>
<evidence type="ECO:0000313" key="3">
    <source>
        <dbReference type="Proteomes" id="UP000028725"/>
    </source>
</evidence>
<dbReference type="EMBL" id="JMCB01000010">
    <property type="protein sequence ID" value="KFE66538.1"/>
    <property type="molecule type" value="Genomic_DNA"/>
</dbReference>
<feature type="domain" description="SET" evidence="1">
    <location>
        <begin position="3"/>
        <end position="99"/>
    </location>
</feature>
<dbReference type="PANTHER" id="PTHR12350:SF19">
    <property type="entry name" value="SET DOMAIN-CONTAINING PROTEIN"/>
    <property type="match status" value="1"/>
</dbReference>
<dbReference type="PROSITE" id="PS50280">
    <property type="entry name" value="SET"/>
    <property type="match status" value="1"/>
</dbReference>
<dbReference type="CDD" id="cd20071">
    <property type="entry name" value="SET_SMYD"/>
    <property type="match status" value="1"/>
</dbReference>
<dbReference type="InterPro" id="IPR053201">
    <property type="entry name" value="Flavunoidine_N-MTase"/>
</dbReference>
<dbReference type="SUPFAM" id="SSF82199">
    <property type="entry name" value="SET domain"/>
    <property type="match status" value="1"/>
</dbReference>
<protein>
    <submittedName>
        <fullName evidence="2">SET-related domain protein</fullName>
    </submittedName>
</protein>
<organism evidence="2 3">
    <name type="scientific">Hyalangium minutum</name>
    <dbReference type="NCBI Taxonomy" id="394096"/>
    <lineage>
        <taxon>Bacteria</taxon>
        <taxon>Pseudomonadati</taxon>
        <taxon>Myxococcota</taxon>
        <taxon>Myxococcia</taxon>
        <taxon>Myxococcales</taxon>
        <taxon>Cystobacterineae</taxon>
        <taxon>Archangiaceae</taxon>
        <taxon>Hyalangium</taxon>
    </lineage>
</organism>
<dbReference type="STRING" id="394096.DB31_1011"/>
<dbReference type="InterPro" id="IPR001214">
    <property type="entry name" value="SET_dom"/>
</dbReference>
<dbReference type="Proteomes" id="UP000028725">
    <property type="component" value="Unassembled WGS sequence"/>
</dbReference>
<dbReference type="Pfam" id="PF00856">
    <property type="entry name" value="SET"/>
    <property type="match status" value="1"/>
</dbReference>
<accession>A0A085WFS5</accession>
<proteinExistence type="predicted"/>
<dbReference type="Gene3D" id="2.170.270.10">
    <property type="entry name" value="SET domain"/>
    <property type="match status" value="1"/>
</dbReference>
<dbReference type="PANTHER" id="PTHR12350">
    <property type="entry name" value="HISTONE-LYSINE N-METHYLTRANSFERASE-RELATED"/>
    <property type="match status" value="1"/>
</dbReference>
<evidence type="ECO:0000259" key="1">
    <source>
        <dbReference type="PROSITE" id="PS50280"/>
    </source>
</evidence>
<dbReference type="AlphaFoldDB" id="A0A085WFS5"/>